<gene>
    <name evidence="2" type="ORF">SAMN05192556_10969</name>
</gene>
<evidence type="ECO:0000313" key="2">
    <source>
        <dbReference type="EMBL" id="SHL20608.1"/>
    </source>
</evidence>
<dbReference type="AlphaFoldDB" id="A0A1M6YQT6"/>
<keyword evidence="1" id="KW-0472">Membrane</keyword>
<evidence type="ECO:0000313" key="3">
    <source>
        <dbReference type="Proteomes" id="UP000184248"/>
    </source>
</evidence>
<accession>A0A1M6YQT6</accession>
<evidence type="ECO:0008006" key="4">
    <source>
        <dbReference type="Google" id="ProtNLM"/>
    </source>
</evidence>
<organism evidence="2 3">
    <name type="scientific">Halomonas caseinilytica</name>
    <dbReference type="NCBI Taxonomy" id="438744"/>
    <lineage>
        <taxon>Bacteria</taxon>
        <taxon>Pseudomonadati</taxon>
        <taxon>Pseudomonadota</taxon>
        <taxon>Gammaproteobacteria</taxon>
        <taxon>Oceanospirillales</taxon>
        <taxon>Halomonadaceae</taxon>
        <taxon>Halomonas</taxon>
    </lineage>
</organism>
<dbReference type="Proteomes" id="UP000184248">
    <property type="component" value="Unassembled WGS sequence"/>
</dbReference>
<proteinExistence type="predicted"/>
<sequence>MTIHNKIRFGELDNPMNKTLYSLLVGGHFTLCTLAMIWPGALIANRVEPTMLGLPFLFAWYILWMLVLFLGMWAAFVVRPAGGRDE</sequence>
<feature type="transmembrane region" description="Helical" evidence="1">
    <location>
        <begin position="20"/>
        <end position="38"/>
    </location>
</feature>
<keyword evidence="1" id="KW-0812">Transmembrane</keyword>
<keyword evidence="3" id="KW-1185">Reference proteome</keyword>
<evidence type="ECO:0000256" key="1">
    <source>
        <dbReference type="SAM" id="Phobius"/>
    </source>
</evidence>
<dbReference type="EMBL" id="FRAL01000009">
    <property type="protein sequence ID" value="SHL20608.1"/>
    <property type="molecule type" value="Genomic_DNA"/>
</dbReference>
<name>A0A1M6YQT6_9GAMM</name>
<protein>
    <recommendedName>
        <fullName evidence="4">DUF3311 domain-containing protein</fullName>
    </recommendedName>
</protein>
<feature type="transmembrane region" description="Helical" evidence="1">
    <location>
        <begin position="58"/>
        <end position="78"/>
    </location>
</feature>
<reference evidence="3" key="1">
    <citation type="submission" date="2016-11" db="EMBL/GenBank/DDBJ databases">
        <authorList>
            <person name="Varghese N."/>
            <person name="Submissions S."/>
        </authorList>
    </citation>
    <scope>NUCLEOTIDE SEQUENCE [LARGE SCALE GENOMIC DNA]</scope>
    <source>
        <strain evidence="3">ALO Sharm</strain>
    </source>
</reference>
<keyword evidence="1" id="KW-1133">Transmembrane helix</keyword>